<keyword evidence="3" id="KW-1185">Reference proteome</keyword>
<protein>
    <recommendedName>
        <fullName evidence="4">Alkaline shock response membrane anchor protein AmaP</fullName>
    </recommendedName>
</protein>
<feature type="transmembrane region" description="Helical" evidence="1">
    <location>
        <begin position="66"/>
        <end position="88"/>
    </location>
</feature>
<evidence type="ECO:0000256" key="1">
    <source>
        <dbReference type="SAM" id="Phobius"/>
    </source>
</evidence>
<evidence type="ECO:0008006" key="4">
    <source>
        <dbReference type="Google" id="ProtNLM"/>
    </source>
</evidence>
<proteinExistence type="predicted"/>
<dbReference type="EMBL" id="JAATEN010000007">
    <property type="protein sequence ID" value="NJQ01151.1"/>
    <property type="molecule type" value="Genomic_DNA"/>
</dbReference>
<sequence>MRQPRTAVNRTVLAAAGLALLLGGGRLASAGTDVLPGRPPAWWPAAPAGGVLLDREGLAALRGQDWWTPAVVTVGVLATVLFAVWFLAQVRVRTRSLLPLAAPGGAVRTRALADALAERAATVDGVTRCHARVHAGPRILRVRLRVRLAPDTTPADVLGPLAAATAEAERAAAPYTLDARVRLSHQKRPRPHVR</sequence>
<dbReference type="RefSeq" id="WP_168101763.1">
    <property type="nucleotide sequence ID" value="NZ_JAATEN010000007.1"/>
</dbReference>
<keyword evidence="1" id="KW-1133">Transmembrane helix</keyword>
<dbReference type="Proteomes" id="UP000695264">
    <property type="component" value="Unassembled WGS sequence"/>
</dbReference>
<evidence type="ECO:0000313" key="2">
    <source>
        <dbReference type="EMBL" id="NJQ01151.1"/>
    </source>
</evidence>
<accession>A0ABX1BXF8</accession>
<name>A0ABX1BXF8_9ACTN</name>
<reference evidence="2 3" key="1">
    <citation type="submission" date="2020-03" db="EMBL/GenBank/DDBJ databases">
        <title>WGS of actinomycetes isolated from Thailand.</title>
        <authorList>
            <person name="Thawai C."/>
        </authorList>
    </citation>
    <scope>NUCLEOTIDE SEQUENCE [LARGE SCALE GENOMIC DNA]</scope>
    <source>
        <strain evidence="2 3">PLAI 1-29</strain>
    </source>
</reference>
<organism evidence="2 3">
    <name type="scientific">Streptomyces zingiberis</name>
    <dbReference type="NCBI Taxonomy" id="2053010"/>
    <lineage>
        <taxon>Bacteria</taxon>
        <taxon>Bacillati</taxon>
        <taxon>Actinomycetota</taxon>
        <taxon>Actinomycetes</taxon>
        <taxon>Kitasatosporales</taxon>
        <taxon>Streptomycetaceae</taxon>
        <taxon>Streptomyces</taxon>
    </lineage>
</organism>
<keyword evidence="1" id="KW-0812">Transmembrane</keyword>
<evidence type="ECO:0000313" key="3">
    <source>
        <dbReference type="Proteomes" id="UP000695264"/>
    </source>
</evidence>
<gene>
    <name evidence="2" type="ORF">HCK00_11555</name>
</gene>
<comment type="caution">
    <text evidence="2">The sequence shown here is derived from an EMBL/GenBank/DDBJ whole genome shotgun (WGS) entry which is preliminary data.</text>
</comment>
<keyword evidence="1" id="KW-0472">Membrane</keyword>